<dbReference type="GO" id="GO:0005524">
    <property type="term" value="F:ATP binding"/>
    <property type="evidence" value="ECO:0007669"/>
    <property type="project" value="UniProtKB-KW"/>
</dbReference>
<feature type="transmembrane region" description="Helical" evidence="6">
    <location>
        <begin position="71"/>
        <end position="91"/>
    </location>
</feature>
<feature type="transmembrane region" description="Helical" evidence="6">
    <location>
        <begin position="154"/>
        <end position="187"/>
    </location>
</feature>
<evidence type="ECO:0000256" key="5">
    <source>
        <dbReference type="SAM" id="MobiDB-lite"/>
    </source>
</evidence>
<reference evidence="9 10" key="1">
    <citation type="submission" date="2023-02" db="EMBL/GenBank/DDBJ databases">
        <title>Streptomyces sp. SCA4-21 with antifungal activity against Fusarium oxysporum f. sp. cubense, Streptomyces sp. SCA2-17 with antifungal activity against Fusarium oxysporum f. sp. cubense.</title>
        <authorList>
            <person name="Qi D."/>
        </authorList>
    </citation>
    <scope>NUCLEOTIDE SEQUENCE [LARGE SCALE GENOMIC DNA]</scope>
    <source>
        <strain evidence="9 10">SCA4-21</strain>
    </source>
</reference>
<feature type="transmembrane region" description="Helical" evidence="6">
    <location>
        <begin position="32"/>
        <end position="51"/>
    </location>
</feature>
<dbReference type="InterPro" id="IPR017871">
    <property type="entry name" value="ABC_transporter-like_CS"/>
</dbReference>
<proteinExistence type="predicted"/>
<dbReference type="SUPFAM" id="SSF52540">
    <property type="entry name" value="P-loop containing nucleoside triphosphate hydrolases"/>
    <property type="match status" value="1"/>
</dbReference>
<dbReference type="InterPro" id="IPR039421">
    <property type="entry name" value="Type_1_exporter"/>
</dbReference>
<evidence type="ECO:0000256" key="6">
    <source>
        <dbReference type="SAM" id="Phobius"/>
    </source>
</evidence>
<dbReference type="Gene3D" id="3.40.50.300">
    <property type="entry name" value="P-loop containing nucleotide triphosphate hydrolases"/>
    <property type="match status" value="1"/>
</dbReference>
<dbReference type="Proteomes" id="UP001305606">
    <property type="component" value="Chromosome"/>
</dbReference>
<feature type="domain" description="ABC transmembrane type-1" evidence="8">
    <location>
        <begin position="34"/>
        <end position="315"/>
    </location>
</feature>
<dbReference type="EMBL" id="CP117522">
    <property type="protein sequence ID" value="WNE93861.1"/>
    <property type="molecule type" value="Genomic_DNA"/>
</dbReference>
<name>A0ABY9UMU8_9ACTN</name>
<dbReference type="RefSeq" id="WP_311033354.1">
    <property type="nucleotide sequence ID" value="NZ_CP117522.1"/>
</dbReference>
<gene>
    <name evidence="9" type="ORF">PS467_00120</name>
</gene>
<accession>A0ABY9UMU8</accession>
<keyword evidence="4 6" id="KW-0472">Membrane</keyword>
<keyword evidence="10" id="KW-1185">Reference proteome</keyword>
<feature type="region of interest" description="Disordered" evidence="5">
    <location>
        <begin position="539"/>
        <end position="561"/>
    </location>
</feature>
<evidence type="ECO:0000259" key="8">
    <source>
        <dbReference type="PROSITE" id="PS50929"/>
    </source>
</evidence>
<evidence type="ECO:0000256" key="4">
    <source>
        <dbReference type="ARBA" id="ARBA00023136"/>
    </source>
</evidence>
<dbReference type="SUPFAM" id="SSF90123">
    <property type="entry name" value="ABC transporter transmembrane region"/>
    <property type="match status" value="1"/>
</dbReference>
<comment type="subcellular location">
    <subcellularLocation>
        <location evidence="1">Cell membrane</location>
        <topology evidence="1">Multi-pass membrane protein</topology>
    </subcellularLocation>
</comment>
<dbReference type="InterPro" id="IPR003439">
    <property type="entry name" value="ABC_transporter-like_ATP-bd"/>
</dbReference>
<dbReference type="PANTHER" id="PTHR43394">
    <property type="entry name" value="ATP-DEPENDENT PERMEASE MDL1, MITOCHONDRIAL"/>
    <property type="match status" value="1"/>
</dbReference>
<organism evidence="9 10">
    <name type="scientific">Streptomyces luomodiensis</name>
    <dbReference type="NCBI Taxonomy" id="3026192"/>
    <lineage>
        <taxon>Bacteria</taxon>
        <taxon>Bacillati</taxon>
        <taxon>Actinomycetota</taxon>
        <taxon>Actinomycetes</taxon>
        <taxon>Kitasatosporales</taxon>
        <taxon>Streptomycetaceae</taxon>
        <taxon>Streptomyces</taxon>
    </lineage>
</organism>
<dbReference type="Gene3D" id="1.20.1560.10">
    <property type="entry name" value="ABC transporter type 1, transmembrane domain"/>
    <property type="match status" value="1"/>
</dbReference>
<evidence type="ECO:0000256" key="2">
    <source>
        <dbReference type="ARBA" id="ARBA00022692"/>
    </source>
</evidence>
<evidence type="ECO:0000256" key="3">
    <source>
        <dbReference type="ARBA" id="ARBA00022989"/>
    </source>
</evidence>
<sequence>MRRPHLSTTGAPDVRSPARLLLWLARQQARTITAACLFGIVWMLAQAALPVLVGRQIDDLFATRGATTRTVLVGCLPLAGLALVLHICGALRNRFSESSARTANSRVMLLVARHSANGRQRAPDDAGTGVASVAAGDIAPVGDFLRIAARAAGALVAFAAVSLLLLATAPLLGALTLVTMPALVLGIRPVMRPLSSGQQALRDTVDDLSTSAVDAVHGLRVLRGTGGEGDFLHRYRAQSQQARAIAVRLSRTETVVDSANVLLPGLFGLLTLGIAARLALVGEMSPGTLLTLSGLTAFLVVPLQTAAEFYDKAAKALIASRRLITALSPGAIKGDGLDIPIPSASCPELRDTARGITVRRGQLIVIQVHDAAVGARIADEFGGYRPSRVHLRGTPLDRLDPALLHRTVLLTTPLSGLFAGTLRTTLDPHTRHDDQHLAHALDAVSATDLLRTLPDGLDSPVGGRGYTLSGGQRQRLLVARSLLADPDVLILLNPTQAVDAHTEMRMAQGLAAHRRGRTTVIVTDSPAFAAFADITRTVADRPATPDRSTTAGSGNAGEVHA</sequence>
<evidence type="ECO:0000313" key="9">
    <source>
        <dbReference type="EMBL" id="WNE93861.1"/>
    </source>
</evidence>
<protein>
    <submittedName>
        <fullName evidence="9">ABC transporter ATP-binding protein</fullName>
    </submittedName>
</protein>
<evidence type="ECO:0000259" key="7">
    <source>
        <dbReference type="PROSITE" id="PS50893"/>
    </source>
</evidence>
<feature type="domain" description="ABC transporter" evidence="7">
    <location>
        <begin position="332"/>
        <end position="561"/>
    </location>
</feature>
<evidence type="ECO:0000313" key="10">
    <source>
        <dbReference type="Proteomes" id="UP001305606"/>
    </source>
</evidence>
<dbReference type="InterPro" id="IPR027417">
    <property type="entry name" value="P-loop_NTPase"/>
</dbReference>
<keyword evidence="3 6" id="KW-1133">Transmembrane helix</keyword>
<dbReference type="PROSITE" id="PS50929">
    <property type="entry name" value="ABC_TM1F"/>
    <property type="match status" value="1"/>
</dbReference>
<dbReference type="Pfam" id="PF00005">
    <property type="entry name" value="ABC_tran"/>
    <property type="match status" value="1"/>
</dbReference>
<evidence type="ECO:0000256" key="1">
    <source>
        <dbReference type="ARBA" id="ARBA00004651"/>
    </source>
</evidence>
<dbReference type="PROSITE" id="PS50893">
    <property type="entry name" value="ABC_TRANSPORTER_2"/>
    <property type="match status" value="1"/>
</dbReference>
<dbReference type="InterPro" id="IPR011527">
    <property type="entry name" value="ABC1_TM_dom"/>
</dbReference>
<keyword evidence="9" id="KW-0547">Nucleotide-binding</keyword>
<keyword evidence="2 6" id="KW-0812">Transmembrane</keyword>
<keyword evidence="9" id="KW-0067">ATP-binding</keyword>
<dbReference type="PANTHER" id="PTHR43394:SF1">
    <property type="entry name" value="ATP-BINDING CASSETTE SUB-FAMILY B MEMBER 10, MITOCHONDRIAL"/>
    <property type="match status" value="1"/>
</dbReference>
<dbReference type="InterPro" id="IPR036640">
    <property type="entry name" value="ABC1_TM_sf"/>
</dbReference>
<dbReference type="PROSITE" id="PS00211">
    <property type="entry name" value="ABC_TRANSPORTER_1"/>
    <property type="match status" value="1"/>
</dbReference>
<dbReference type="Pfam" id="PF00664">
    <property type="entry name" value="ABC_membrane"/>
    <property type="match status" value="1"/>
</dbReference>